<dbReference type="GO" id="GO:0009507">
    <property type="term" value="C:chloroplast"/>
    <property type="evidence" value="ECO:0007669"/>
    <property type="project" value="TreeGrafter"/>
</dbReference>
<dbReference type="Proteomes" id="UP000013827">
    <property type="component" value="Unassembled WGS sequence"/>
</dbReference>
<accession>A0A0D3L1D2</accession>
<dbReference type="PaxDb" id="2903-EOD41817"/>
<dbReference type="PANTHER" id="PTHR28630">
    <property type="match status" value="1"/>
</dbReference>
<dbReference type="KEGG" id="ehx:EMIHUDRAFT_95035"/>
<dbReference type="PANTHER" id="PTHR28630:SF23">
    <property type="entry name" value="THIOREDOXIN SUPERFAMILY PROTEIN"/>
    <property type="match status" value="1"/>
</dbReference>
<reference evidence="3" key="1">
    <citation type="journal article" date="2013" name="Nature">
        <title>Pan genome of the phytoplankton Emiliania underpins its global distribution.</title>
        <authorList>
            <person name="Read B.A."/>
            <person name="Kegel J."/>
            <person name="Klute M.J."/>
            <person name="Kuo A."/>
            <person name="Lefebvre S.C."/>
            <person name="Maumus F."/>
            <person name="Mayer C."/>
            <person name="Miller J."/>
            <person name="Monier A."/>
            <person name="Salamov A."/>
            <person name="Young J."/>
            <person name="Aguilar M."/>
            <person name="Claverie J.M."/>
            <person name="Frickenhaus S."/>
            <person name="Gonzalez K."/>
            <person name="Herman E.K."/>
            <person name="Lin Y.C."/>
            <person name="Napier J."/>
            <person name="Ogata H."/>
            <person name="Sarno A.F."/>
            <person name="Shmutz J."/>
            <person name="Schroeder D."/>
            <person name="de Vargas C."/>
            <person name="Verret F."/>
            <person name="von Dassow P."/>
            <person name="Valentin K."/>
            <person name="Van de Peer Y."/>
            <person name="Wheeler G."/>
            <person name="Dacks J.B."/>
            <person name="Delwiche C.F."/>
            <person name="Dyhrman S.T."/>
            <person name="Glockner G."/>
            <person name="John U."/>
            <person name="Richards T."/>
            <person name="Worden A.Z."/>
            <person name="Zhang X."/>
            <person name="Grigoriev I.V."/>
            <person name="Allen A.E."/>
            <person name="Bidle K."/>
            <person name="Borodovsky M."/>
            <person name="Bowler C."/>
            <person name="Brownlee C."/>
            <person name="Cock J.M."/>
            <person name="Elias M."/>
            <person name="Gladyshev V.N."/>
            <person name="Groth M."/>
            <person name="Guda C."/>
            <person name="Hadaegh A."/>
            <person name="Iglesias-Rodriguez M.D."/>
            <person name="Jenkins J."/>
            <person name="Jones B.M."/>
            <person name="Lawson T."/>
            <person name="Leese F."/>
            <person name="Lindquist E."/>
            <person name="Lobanov A."/>
            <person name="Lomsadze A."/>
            <person name="Malik S.B."/>
            <person name="Marsh M.E."/>
            <person name="Mackinder L."/>
            <person name="Mock T."/>
            <person name="Mueller-Roeber B."/>
            <person name="Pagarete A."/>
            <person name="Parker M."/>
            <person name="Probert I."/>
            <person name="Quesneville H."/>
            <person name="Raines C."/>
            <person name="Rensing S.A."/>
            <person name="Riano-Pachon D.M."/>
            <person name="Richier S."/>
            <person name="Rokitta S."/>
            <person name="Shiraiwa Y."/>
            <person name="Soanes D.M."/>
            <person name="van der Giezen M."/>
            <person name="Wahlund T.M."/>
            <person name="Williams B."/>
            <person name="Wilson W."/>
            <person name="Wolfe G."/>
            <person name="Wurch L.L."/>
        </authorList>
    </citation>
    <scope>NUCLEOTIDE SEQUENCE</scope>
</reference>
<evidence type="ECO:0000313" key="3">
    <source>
        <dbReference type="Proteomes" id="UP000013827"/>
    </source>
</evidence>
<reference evidence="2" key="2">
    <citation type="submission" date="2024-10" db="UniProtKB">
        <authorList>
            <consortium name="EnsemblProtists"/>
        </authorList>
    </citation>
    <scope>IDENTIFICATION</scope>
</reference>
<dbReference type="AlphaFoldDB" id="A0A0D3L1D2"/>
<dbReference type="RefSeq" id="XP_005794246.1">
    <property type="nucleotide sequence ID" value="XM_005794189.1"/>
</dbReference>
<dbReference type="InterPro" id="IPR032801">
    <property type="entry name" value="PXL2A/B/C"/>
</dbReference>
<organism evidence="2 3">
    <name type="scientific">Emiliania huxleyi (strain CCMP1516)</name>
    <dbReference type="NCBI Taxonomy" id="280463"/>
    <lineage>
        <taxon>Eukaryota</taxon>
        <taxon>Haptista</taxon>
        <taxon>Haptophyta</taxon>
        <taxon>Prymnesiophyceae</taxon>
        <taxon>Isochrysidales</taxon>
        <taxon>Noelaerhabdaceae</taxon>
        <taxon>Emiliania</taxon>
    </lineage>
</organism>
<evidence type="ECO:0000313" key="2">
    <source>
        <dbReference type="EnsemblProtists" id="EOD41817"/>
    </source>
</evidence>
<sequence length="202" mass="21430">MLSLFAAAAASFTVPSATAPPNAFNLLRGIDVLRATDGVAVPLTEQWATDERAVLELGAQLARDVLPVLRGGKPPAKLVAVGIGTAERGREYCEHVGLPAETLLCDPENAAYDALGLKKGVATTFFTVDTPFAILDRARKDGAADLIDATKRWKPWLPPKNDQGLQQGGAFVFEGPDLLFSHFDPSTGAHAKLDDLLEAAAR</sequence>
<feature type="chain" id="PRO_5044211033" evidence="1">
    <location>
        <begin position="20"/>
        <end position="202"/>
    </location>
</feature>
<dbReference type="HOGENOM" id="CLU_1356860_0_0_1"/>
<dbReference type="EnsemblProtists" id="EOD41817">
    <property type="protein sequence ID" value="EOD41817"/>
    <property type="gene ID" value="EMIHUDRAFT_95035"/>
</dbReference>
<keyword evidence="1" id="KW-0732">Signal</keyword>
<proteinExistence type="predicted"/>
<evidence type="ECO:0000256" key="1">
    <source>
        <dbReference type="SAM" id="SignalP"/>
    </source>
</evidence>
<protein>
    <submittedName>
        <fullName evidence="2">Uncharacterized protein</fullName>
    </submittedName>
</protein>
<dbReference type="GeneID" id="17287087"/>
<name>A0A0D3L1D2_EMIH1</name>
<dbReference type="STRING" id="2903.R1E315"/>
<dbReference type="eggNOG" id="ENOG502S1H8">
    <property type="taxonomic scope" value="Eukaryota"/>
</dbReference>
<dbReference type="OMA" id="VINVCCK"/>
<feature type="signal peptide" evidence="1">
    <location>
        <begin position="1"/>
        <end position="19"/>
    </location>
</feature>
<keyword evidence="3" id="KW-1185">Reference proteome</keyword>
<dbReference type="Pfam" id="PF13911">
    <property type="entry name" value="AhpC-TSA_2"/>
    <property type="match status" value="1"/>
</dbReference>